<reference evidence="1" key="1">
    <citation type="journal article" date="2019" name="Sci. Rep.">
        <title>Draft genome of Tanacetum cinerariifolium, the natural source of mosquito coil.</title>
        <authorList>
            <person name="Yamashiro T."/>
            <person name="Shiraishi A."/>
            <person name="Satake H."/>
            <person name="Nakayama K."/>
        </authorList>
    </citation>
    <scope>NUCLEOTIDE SEQUENCE</scope>
</reference>
<sequence>MYAFPNVPVYTNLNLTCAVLNPLGSVTPFVCWIEDYPLPDGLKMPSHISSYDGKGDPNNFLQLFKGAIRMQKWLMPVACHMFTYTLKDSARIWLNSQKAGRIVMRRMGIVVLTIHRASKFHTKKGIRTVLSVGKTGEGTKRARKIFTTNEERIPSCVNAEEKIIVNDKHKQGLSQRLLSTTRDRLENRIPPKGIKANPSKVKAVIDLDQPRTLKYIQSLNGKLAALSQFLSKGAERSLAFFKSLKGCKDKKSIQWTTEADKALEKIKKLVQTLPTLTALRVPTKSRTQLSYLGEACNGLGLRSKKTLKMLLGPHDNGEHDIMFLRRNEKETPADFLVEITLEDNDKKQKPKEVSDLSSKWRLYTDGASNSDGSGVVLMLIDHEGKECSYALRFEFKTTNNEAEYEALLAGYYWPSMHWEVAKAIQYYEKCKAQSAIRKDGTSEAIAAGSTWTFSHWGIHILRPLPMAPKGLQFLAIAVEHSIKWVEAKPVTTINGRQVEKFVWEYVAKAWIKVKTIKGYTPPLGINLHQHGDLHLSKDGKGFTRSTGGDSGFKDGLEEKVAFWEEGTCT</sequence>
<dbReference type="InterPro" id="IPR043128">
    <property type="entry name" value="Rev_trsase/Diguanyl_cyclase"/>
</dbReference>
<gene>
    <name evidence="1" type="ORF">Tci_296006</name>
</gene>
<dbReference type="EMBL" id="BKCJ010097018">
    <property type="protein sequence ID" value="GEX24031.1"/>
    <property type="molecule type" value="Genomic_DNA"/>
</dbReference>
<dbReference type="AlphaFoldDB" id="A0A699H3E9"/>
<proteinExistence type="predicted"/>
<protein>
    <recommendedName>
        <fullName evidence="2">Reverse transcriptase domain-containing protein</fullName>
    </recommendedName>
</protein>
<evidence type="ECO:0008006" key="2">
    <source>
        <dbReference type="Google" id="ProtNLM"/>
    </source>
</evidence>
<dbReference type="PANTHER" id="PTHR48475:SF1">
    <property type="entry name" value="RNASE H TYPE-1 DOMAIN-CONTAINING PROTEIN"/>
    <property type="match status" value="1"/>
</dbReference>
<dbReference type="SUPFAM" id="SSF56672">
    <property type="entry name" value="DNA/RNA polymerases"/>
    <property type="match status" value="1"/>
</dbReference>
<dbReference type="PANTHER" id="PTHR48475">
    <property type="entry name" value="RIBONUCLEASE H"/>
    <property type="match status" value="1"/>
</dbReference>
<comment type="caution">
    <text evidence="1">The sequence shown here is derived from an EMBL/GenBank/DDBJ whole genome shotgun (WGS) entry which is preliminary data.</text>
</comment>
<name>A0A699H3E9_TANCI</name>
<accession>A0A699H3E9</accession>
<evidence type="ECO:0000313" key="1">
    <source>
        <dbReference type="EMBL" id="GEX24031.1"/>
    </source>
</evidence>
<organism evidence="1">
    <name type="scientific">Tanacetum cinerariifolium</name>
    <name type="common">Dalmatian daisy</name>
    <name type="synonym">Chrysanthemum cinerariifolium</name>
    <dbReference type="NCBI Taxonomy" id="118510"/>
    <lineage>
        <taxon>Eukaryota</taxon>
        <taxon>Viridiplantae</taxon>
        <taxon>Streptophyta</taxon>
        <taxon>Embryophyta</taxon>
        <taxon>Tracheophyta</taxon>
        <taxon>Spermatophyta</taxon>
        <taxon>Magnoliopsida</taxon>
        <taxon>eudicotyledons</taxon>
        <taxon>Gunneridae</taxon>
        <taxon>Pentapetalae</taxon>
        <taxon>asterids</taxon>
        <taxon>campanulids</taxon>
        <taxon>Asterales</taxon>
        <taxon>Asteraceae</taxon>
        <taxon>Asteroideae</taxon>
        <taxon>Anthemideae</taxon>
        <taxon>Anthemidinae</taxon>
        <taxon>Tanacetum</taxon>
    </lineage>
</organism>
<dbReference type="InterPro" id="IPR036397">
    <property type="entry name" value="RNaseH_sf"/>
</dbReference>
<dbReference type="Gene3D" id="3.30.70.270">
    <property type="match status" value="1"/>
</dbReference>
<dbReference type="GO" id="GO:0003676">
    <property type="term" value="F:nucleic acid binding"/>
    <property type="evidence" value="ECO:0007669"/>
    <property type="project" value="InterPro"/>
</dbReference>
<dbReference type="Gene3D" id="3.30.420.10">
    <property type="entry name" value="Ribonuclease H-like superfamily/Ribonuclease H"/>
    <property type="match status" value="1"/>
</dbReference>
<dbReference type="InterPro" id="IPR043502">
    <property type="entry name" value="DNA/RNA_pol_sf"/>
</dbReference>